<comment type="caution">
    <text evidence="1">The sequence shown here is derived from an EMBL/GenBank/DDBJ whole genome shotgun (WGS) entry which is preliminary data.</text>
</comment>
<dbReference type="OrthoDB" id="6360084at2"/>
<protein>
    <submittedName>
        <fullName evidence="1">Uncharacterized protein</fullName>
    </submittedName>
</protein>
<reference evidence="1 2" key="1">
    <citation type="submission" date="2018-12" db="EMBL/GenBank/DDBJ databases">
        <title>Bacillus ochoae sp. nov., Paenibacillus whitsoniae sp. nov., Paenibacillus spiritus sp. nov. Isolated from the Mars Exploration Rover during spacecraft assembly.</title>
        <authorList>
            <person name="Seuylemezian A."/>
            <person name="Vaishampayan P."/>
        </authorList>
    </citation>
    <scope>NUCLEOTIDE SEQUENCE [LARGE SCALE GENOMIC DNA]</scope>
    <source>
        <strain evidence="1 2">MER 54</strain>
    </source>
</reference>
<gene>
    <name evidence="1" type="ORF">EJQ19_30775</name>
</gene>
<dbReference type="AlphaFoldDB" id="A0A430J4L5"/>
<keyword evidence="2" id="KW-1185">Reference proteome</keyword>
<name>A0A430J4L5_9BACL</name>
<dbReference type="EMBL" id="RXHU01000134">
    <property type="protein sequence ID" value="RTE01746.1"/>
    <property type="molecule type" value="Genomic_DNA"/>
</dbReference>
<dbReference type="RefSeq" id="WP_126145031.1">
    <property type="nucleotide sequence ID" value="NZ_RXHU01000134.1"/>
</dbReference>
<organism evidence="1 2">
    <name type="scientific">Paenibacillus whitsoniae</name>
    <dbReference type="NCBI Taxonomy" id="2496558"/>
    <lineage>
        <taxon>Bacteria</taxon>
        <taxon>Bacillati</taxon>
        <taxon>Bacillota</taxon>
        <taxon>Bacilli</taxon>
        <taxon>Bacillales</taxon>
        <taxon>Paenibacillaceae</taxon>
        <taxon>Paenibacillus</taxon>
    </lineage>
</organism>
<evidence type="ECO:0000313" key="2">
    <source>
        <dbReference type="Proteomes" id="UP000276128"/>
    </source>
</evidence>
<accession>A0A430J4L5</accession>
<dbReference type="Proteomes" id="UP000276128">
    <property type="component" value="Unassembled WGS sequence"/>
</dbReference>
<evidence type="ECO:0000313" key="1">
    <source>
        <dbReference type="EMBL" id="RTE01746.1"/>
    </source>
</evidence>
<sequence>MRCFLCKNWAEGTRYKSINFEVECPVCGSYIISHPASMNFRGEEEYTPVEGAYKHASYIKRRTLLGEEPVFIVTANTLSDATQKTLKQLEEAFPKLVDAFYLSILNITLAANDEGRLALQTQDYPLLYCPSAGMGDRLNDLVSVGYIWGYYGALPCTITVTRVAYEYVEKWLSIEKEGRVRLVEMKQMRENYFMEVYDIVKGAQNIFVNMHEVGARLGLSKVDTNRIVEYLRGEDILKLMTLDGTIGITHKGIKAAERGSIEADVSSTVGSIVNNTINNINSPGSQIGINSIQSMQHHDALPLNELIEFVLKIKGVLPTLNLDVDEKEVLESDLRILEKQITNPNPDPVKVKSRFRSLMEGLGEKVTVTAIAGQFPTVMKWVKELFQ</sequence>
<proteinExistence type="predicted"/>